<reference evidence="1 2" key="1">
    <citation type="submission" date="2021-03" db="EMBL/GenBank/DDBJ databases">
        <title>Genomic Encyclopedia of Type Strains, Phase IV (KMG-IV): sequencing the most valuable type-strain genomes for metagenomic binning, comparative biology and taxonomic classification.</title>
        <authorList>
            <person name="Goeker M."/>
        </authorList>
    </citation>
    <scope>NUCLEOTIDE SEQUENCE [LARGE SCALE GENOMIC DNA]</scope>
    <source>
        <strain evidence="1 2">DSM 26806</strain>
    </source>
</reference>
<gene>
    <name evidence="1" type="ORF">J2Z69_001984</name>
</gene>
<dbReference type="RefSeq" id="WP_209861548.1">
    <property type="nucleotide sequence ID" value="NZ_JAGGLD010000003.1"/>
</dbReference>
<keyword evidence="2" id="KW-1185">Reference proteome</keyword>
<dbReference type="Proteomes" id="UP001519288">
    <property type="component" value="Unassembled WGS sequence"/>
</dbReference>
<dbReference type="EMBL" id="JAGGLD010000003">
    <property type="protein sequence ID" value="MBP2000941.1"/>
    <property type="molecule type" value="Genomic_DNA"/>
</dbReference>
<sequence length="118" mass="14229">MLPFPEEFEFVDFFEQEPCTLDSEVPFYYNRHTYQLERENGTLHFELEPSYSWVRCQWHQGDIVLIDLTLEEVRGIRLEKRAQREYIHILFANESLMKPLIVKTKPIFSIIWGTEVNC</sequence>
<protein>
    <submittedName>
        <fullName evidence="1">Uncharacterized protein</fullName>
    </submittedName>
</protein>
<evidence type="ECO:0000313" key="2">
    <source>
        <dbReference type="Proteomes" id="UP001519288"/>
    </source>
</evidence>
<name>A0ABS4JIJ6_9BACL</name>
<evidence type="ECO:0000313" key="1">
    <source>
        <dbReference type="EMBL" id="MBP2000941.1"/>
    </source>
</evidence>
<comment type="caution">
    <text evidence="1">The sequence shown here is derived from an EMBL/GenBank/DDBJ whole genome shotgun (WGS) entry which is preliminary data.</text>
</comment>
<proteinExistence type="predicted"/>
<organism evidence="1 2">
    <name type="scientific">Paenibacillus shirakamiensis</name>
    <dbReference type="NCBI Taxonomy" id="1265935"/>
    <lineage>
        <taxon>Bacteria</taxon>
        <taxon>Bacillati</taxon>
        <taxon>Bacillota</taxon>
        <taxon>Bacilli</taxon>
        <taxon>Bacillales</taxon>
        <taxon>Paenibacillaceae</taxon>
        <taxon>Paenibacillus</taxon>
    </lineage>
</organism>
<accession>A0ABS4JIJ6</accession>